<proteinExistence type="predicted"/>
<evidence type="ECO:0000256" key="1">
    <source>
        <dbReference type="SAM" id="MobiDB-lite"/>
    </source>
</evidence>
<evidence type="ECO:0000313" key="3">
    <source>
        <dbReference type="Proteomes" id="UP000250043"/>
    </source>
</evidence>
<evidence type="ECO:0008006" key="4">
    <source>
        <dbReference type="Google" id="ProtNLM"/>
    </source>
</evidence>
<dbReference type="Gene3D" id="1.20.1280.50">
    <property type="match status" value="1"/>
</dbReference>
<sequence length="626" mass="71069">MEIDDLPLQQVIAMKSFSTLELATMIRAKLNDPQSRVSADELDSLEKSLQSGLADVHSIFNSCRPTTHELPPEILSMIFYEASAISIERLVNQIAEEIGPTRLLPWETDEVPIFMRPWDTTTDIQILLNLAKVCKFWRRVIMHDPNLWTRVNGSAGNALMRVMQLSKVLPVRVHYLRHEDMRILDPIRRHAFSHKFEELYMCSLATHIPMRLDDTILSFPAPKLKRLAIDFWGKRSNHGSWKSKPILFKDISVELEELTLRRTLWLPANNWPNLTHVCIHNSGSPEMGWNLVDLVTWLSRFPKLKEVIVHAVHAMVPNDRSRGPVAVLNDLERLVLGEFGSTVSALYLLGHIVIPQSCALRVETGGYASWRGGLAEVFATSGFDRFHTLRIEHDRRRVTVLAANDTTGMRLDMMLPGGAGRPADWASSLVDSIPLQNIRTLCLEDLTFTHLRCFATAATLEELFIAASSRESDERSAYLLLECLTINPHLWPSLRMIGLFLTCGLSTEMQWLLLALVKRRFEAKNPLQELRVWYDDLKEGDTGHPFDPAALTTYVGFVQFGDGNIFPATPVPPACTKVTHRYWPAWTKEGVVLKKYKERLAKEAREDEDEDEDESMNDSSNSSASP</sequence>
<dbReference type="AlphaFoldDB" id="A0A8E2AU95"/>
<evidence type="ECO:0000313" key="2">
    <source>
        <dbReference type="EMBL" id="OCH91113.1"/>
    </source>
</evidence>
<feature type="compositionally biased region" description="Low complexity" evidence="1">
    <location>
        <begin position="617"/>
        <end position="626"/>
    </location>
</feature>
<name>A0A8E2AU95_9APHY</name>
<dbReference type="EMBL" id="KV722391">
    <property type="protein sequence ID" value="OCH91113.1"/>
    <property type="molecule type" value="Genomic_DNA"/>
</dbReference>
<feature type="region of interest" description="Disordered" evidence="1">
    <location>
        <begin position="602"/>
        <end position="626"/>
    </location>
</feature>
<gene>
    <name evidence="2" type="ORF">OBBRIDRAFT_887198</name>
</gene>
<protein>
    <recommendedName>
        <fullName evidence="4">F-box domain-containing protein</fullName>
    </recommendedName>
</protein>
<organism evidence="2 3">
    <name type="scientific">Obba rivulosa</name>
    <dbReference type="NCBI Taxonomy" id="1052685"/>
    <lineage>
        <taxon>Eukaryota</taxon>
        <taxon>Fungi</taxon>
        <taxon>Dikarya</taxon>
        <taxon>Basidiomycota</taxon>
        <taxon>Agaricomycotina</taxon>
        <taxon>Agaricomycetes</taxon>
        <taxon>Polyporales</taxon>
        <taxon>Gelatoporiaceae</taxon>
        <taxon>Obba</taxon>
    </lineage>
</organism>
<dbReference type="Proteomes" id="UP000250043">
    <property type="component" value="Unassembled WGS sequence"/>
</dbReference>
<dbReference type="OrthoDB" id="2758552at2759"/>
<feature type="compositionally biased region" description="Acidic residues" evidence="1">
    <location>
        <begin position="606"/>
        <end position="616"/>
    </location>
</feature>
<keyword evidence="3" id="KW-1185">Reference proteome</keyword>
<accession>A0A8E2AU95</accession>
<reference evidence="2 3" key="1">
    <citation type="submission" date="2016-07" db="EMBL/GenBank/DDBJ databases">
        <title>Draft genome of the white-rot fungus Obba rivulosa 3A-2.</title>
        <authorList>
            <consortium name="DOE Joint Genome Institute"/>
            <person name="Miettinen O."/>
            <person name="Riley R."/>
            <person name="Acob R."/>
            <person name="Barry K."/>
            <person name="Cullen D."/>
            <person name="De Vries R."/>
            <person name="Hainaut M."/>
            <person name="Hatakka A."/>
            <person name="Henrissat B."/>
            <person name="Hilden K."/>
            <person name="Kuo R."/>
            <person name="Labutti K."/>
            <person name="Lipzen A."/>
            <person name="Makela M.R."/>
            <person name="Sandor L."/>
            <person name="Spatafora J.W."/>
            <person name="Grigoriev I.V."/>
            <person name="Hibbett D.S."/>
        </authorList>
    </citation>
    <scope>NUCLEOTIDE SEQUENCE [LARGE SCALE GENOMIC DNA]</scope>
    <source>
        <strain evidence="2 3">3A-2</strain>
    </source>
</reference>